<evidence type="ECO:0000313" key="2">
    <source>
        <dbReference type="EMBL" id="VDI00611.1"/>
    </source>
</evidence>
<proteinExistence type="predicted"/>
<sequence>MKGLSTHLLLITWPKPVTLHEKRIVRREKEPQSFDGKTIDWQDYLVHFEQVAEWNEWNDLERAKQIVMSLRGPAQKILSTLSKQDLGNYNKIKESLNNRFNPREREAAYVCEFEARRHSKDETVSEYGQALRRLGYLAFPNEKQDSEMMEKVLINKFIRGLNNLDLQKHVQFQRANTLDTAISYAIEYEAFINPQNNMRKPMLTSNEVPIQAIKDNKKESTELLTLDQVAKLIDEKLSQLKHVNTETENRNGYYQNRPPRFNNRGRGRDSFVDGIGIIEPLEWVKSKGLLVAKSLVDTENTIYLAIMNLNSKSVKLKQGEQIAHLMTIEQVFDEDNVESQTDSKYNDISEQVNT</sequence>
<dbReference type="PANTHER" id="PTHR45823:SF1">
    <property type="entry name" value="T-SNARE COILED-COIL HOMOLOGY DOMAIN-CONTAINING PROTEIN"/>
    <property type="match status" value="1"/>
</dbReference>
<reference evidence="2" key="1">
    <citation type="submission" date="2018-11" db="EMBL/GenBank/DDBJ databases">
        <authorList>
            <person name="Alioto T."/>
            <person name="Alioto T."/>
        </authorList>
    </citation>
    <scope>NUCLEOTIDE SEQUENCE</scope>
</reference>
<dbReference type="OrthoDB" id="6277121at2759"/>
<dbReference type="EMBL" id="UYJE01001251">
    <property type="protein sequence ID" value="VDI00611.1"/>
    <property type="molecule type" value="Genomic_DNA"/>
</dbReference>
<gene>
    <name evidence="2" type="ORF">MGAL_10B047946</name>
</gene>
<feature type="domain" description="Retrotransposon gag" evidence="1">
    <location>
        <begin position="66"/>
        <end position="162"/>
    </location>
</feature>
<evidence type="ECO:0000313" key="3">
    <source>
        <dbReference type="Proteomes" id="UP000596742"/>
    </source>
</evidence>
<dbReference type="Pfam" id="PF03732">
    <property type="entry name" value="Retrotrans_gag"/>
    <property type="match status" value="1"/>
</dbReference>
<dbReference type="InterPro" id="IPR005162">
    <property type="entry name" value="Retrotrans_gag_dom"/>
</dbReference>
<dbReference type="AlphaFoldDB" id="A0A8B6C5G8"/>
<dbReference type="Proteomes" id="UP000596742">
    <property type="component" value="Unassembled WGS sequence"/>
</dbReference>
<name>A0A8B6C5G8_MYTGA</name>
<keyword evidence="3" id="KW-1185">Reference proteome</keyword>
<protein>
    <recommendedName>
        <fullName evidence="1">Retrotransposon gag domain-containing protein</fullName>
    </recommendedName>
</protein>
<dbReference type="PANTHER" id="PTHR45823">
    <property type="entry name" value="T-SNARE COILED-COIL HOMOLOGY DOMAIN-CONTAINING PROTEIN"/>
    <property type="match status" value="1"/>
</dbReference>
<organism evidence="2 3">
    <name type="scientific">Mytilus galloprovincialis</name>
    <name type="common">Mediterranean mussel</name>
    <dbReference type="NCBI Taxonomy" id="29158"/>
    <lineage>
        <taxon>Eukaryota</taxon>
        <taxon>Metazoa</taxon>
        <taxon>Spiralia</taxon>
        <taxon>Lophotrochozoa</taxon>
        <taxon>Mollusca</taxon>
        <taxon>Bivalvia</taxon>
        <taxon>Autobranchia</taxon>
        <taxon>Pteriomorphia</taxon>
        <taxon>Mytilida</taxon>
        <taxon>Mytiloidea</taxon>
        <taxon>Mytilidae</taxon>
        <taxon>Mytilinae</taxon>
        <taxon>Mytilus</taxon>
    </lineage>
</organism>
<comment type="caution">
    <text evidence="2">The sequence shown here is derived from an EMBL/GenBank/DDBJ whole genome shotgun (WGS) entry which is preliminary data.</text>
</comment>
<evidence type="ECO:0000259" key="1">
    <source>
        <dbReference type="Pfam" id="PF03732"/>
    </source>
</evidence>
<accession>A0A8B6C5G8</accession>